<dbReference type="PANTHER" id="PTHR33639">
    <property type="entry name" value="THIOL-DISULFIDE OXIDOREDUCTASE DCC"/>
    <property type="match status" value="1"/>
</dbReference>
<dbReference type="RefSeq" id="WP_045775094.1">
    <property type="nucleotide sequence ID" value="NZ_LAJY01000127.1"/>
</dbReference>
<dbReference type="PANTHER" id="PTHR33639:SF2">
    <property type="entry name" value="DUF393 DOMAIN-CONTAINING PROTEIN"/>
    <property type="match status" value="1"/>
</dbReference>
<dbReference type="Proteomes" id="UP000033774">
    <property type="component" value="Unassembled WGS sequence"/>
</dbReference>
<dbReference type="InterPro" id="IPR052927">
    <property type="entry name" value="DCC_oxidoreductase"/>
</dbReference>
<dbReference type="InterPro" id="IPR007263">
    <property type="entry name" value="DCC1-like"/>
</dbReference>
<dbReference type="EMBL" id="LAJY01000127">
    <property type="protein sequence ID" value="KJV10239.1"/>
    <property type="molecule type" value="Genomic_DNA"/>
</dbReference>
<dbReference type="Pfam" id="PF04134">
    <property type="entry name" value="DCC1-like"/>
    <property type="match status" value="1"/>
</dbReference>
<evidence type="ECO:0008006" key="3">
    <source>
        <dbReference type="Google" id="ProtNLM"/>
    </source>
</evidence>
<comment type="caution">
    <text evidence="1">The sequence shown here is derived from an EMBL/GenBank/DDBJ whole genome shotgun (WGS) entry which is preliminary data.</text>
</comment>
<evidence type="ECO:0000313" key="1">
    <source>
        <dbReference type="EMBL" id="KJV10239.1"/>
    </source>
</evidence>
<accession>A0A0F3IXC0</accession>
<gene>
    <name evidence="1" type="ORF">VZ95_06250</name>
</gene>
<evidence type="ECO:0000313" key="2">
    <source>
        <dbReference type="Proteomes" id="UP000033774"/>
    </source>
</evidence>
<dbReference type="AlphaFoldDB" id="A0A0F3IXC0"/>
<keyword evidence="2" id="KW-1185">Reference proteome</keyword>
<dbReference type="GO" id="GO:0015035">
    <property type="term" value="F:protein-disulfide reductase activity"/>
    <property type="evidence" value="ECO:0007669"/>
    <property type="project" value="InterPro"/>
</dbReference>
<sequence length="133" mass="15205">MPAAPLFVFDGDCVLCSRTVRFVLRTETAPVVRFCAVQSEAGQRIVGALGLAAMPETFLFVENGKTYGRSEAAFRLAAYLRAPWRWLRFLRFLPRGPTDRAYDCVARNRYRWFGQHTTCLIPVPEQRARFLAE</sequence>
<dbReference type="OrthoDB" id="9785438at2"/>
<reference evidence="1 2" key="1">
    <citation type="submission" date="2015-03" db="EMBL/GenBank/DDBJ databases">
        <title>Draft genome sequence of Elstera litoralis.</title>
        <authorList>
            <person name="Rahalkar M.C."/>
            <person name="Dhakephalkar P.K."/>
            <person name="Pore S.D."/>
            <person name="Arora P."/>
            <person name="Kapse N.G."/>
            <person name="Pandit P.S."/>
        </authorList>
    </citation>
    <scope>NUCLEOTIDE SEQUENCE [LARGE SCALE GENOMIC DNA]</scope>
    <source>
        <strain evidence="1 2">Dia-1</strain>
    </source>
</reference>
<protein>
    <recommendedName>
        <fullName evidence="3">Thiol-disulfide oxidoreductase</fullName>
    </recommendedName>
</protein>
<name>A0A0F3IXC0_9PROT</name>
<proteinExistence type="predicted"/>
<organism evidence="1 2">
    <name type="scientific">Elstera litoralis</name>
    <dbReference type="NCBI Taxonomy" id="552518"/>
    <lineage>
        <taxon>Bacteria</taxon>
        <taxon>Pseudomonadati</taxon>
        <taxon>Pseudomonadota</taxon>
        <taxon>Alphaproteobacteria</taxon>
        <taxon>Rhodospirillales</taxon>
        <taxon>Rhodospirillaceae</taxon>
        <taxon>Elstera</taxon>
    </lineage>
</organism>